<dbReference type="EMBL" id="JACICY010000006">
    <property type="protein sequence ID" value="MBB3861480.1"/>
    <property type="molecule type" value="Genomic_DNA"/>
</dbReference>
<name>A0A7W6A1E6_9SPHN</name>
<comment type="caution">
    <text evidence="2">The sequence shown here is derived from an EMBL/GenBank/DDBJ whole genome shotgun (WGS) entry which is preliminary data.</text>
</comment>
<reference evidence="2 3" key="1">
    <citation type="submission" date="2020-08" db="EMBL/GenBank/DDBJ databases">
        <title>Genomic Encyclopedia of Type Strains, Phase IV (KMG-IV): sequencing the most valuable type-strain genomes for metagenomic binning, comparative biology and taxonomic classification.</title>
        <authorList>
            <person name="Goeker M."/>
        </authorList>
    </citation>
    <scope>NUCLEOTIDE SEQUENCE [LARGE SCALE GENOMIC DNA]</scope>
    <source>
        <strain evidence="2 3">DSM 14552</strain>
    </source>
</reference>
<feature type="transmembrane region" description="Helical" evidence="1">
    <location>
        <begin position="48"/>
        <end position="66"/>
    </location>
</feature>
<dbReference type="AlphaFoldDB" id="A0A7W6A1E6"/>
<evidence type="ECO:0000256" key="1">
    <source>
        <dbReference type="SAM" id="Phobius"/>
    </source>
</evidence>
<organism evidence="2 3">
    <name type="scientific">Novosphingobium hassiacum</name>
    <dbReference type="NCBI Taxonomy" id="173676"/>
    <lineage>
        <taxon>Bacteria</taxon>
        <taxon>Pseudomonadati</taxon>
        <taxon>Pseudomonadota</taxon>
        <taxon>Alphaproteobacteria</taxon>
        <taxon>Sphingomonadales</taxon>
        <taxon>Sphingomonadaceae</taxon>
        <taxon>Novosphingobium</taxon>
    </lineage>
</organism>
<accession>A0A7W6A1E6</accession>
<gene>
    <name evidence="2" type="ORF">GGQ88_002764</name>
</gene>
<keyword evidence="3" id="KW-1185">Reference proteome</keyword>
<dbReference type="Proteomes" id="UP000562395">
    <property type="component" value="Unassembled WGS sequence"/>
</dbReference>
<sequence length="146" mass="16418">MILHPRLHVEQSRHSFIRDLIPIYSGYQLVWCVGIVVIGGGVITALDLVRPSSILGTILGMLAVSYQSRPAKMIVAADKVRQIEDALREEGRYVHGDDGLWRSVKARWWNTWPHYSIEIIAEGSSATIFAAMPTIKRIRRGLAARQ</sequence>
<keyword evidence="1" id="KW-0472">Membrane</keyword>
<proteinExistence type="predicted"/>
<feature type="transmembrane region" description="Helical" evidence="1">
    <location>
        <begin position="21"/>
        <end position="42"/>
    </location>
</feature>
<protein>
    <submittedName>
        <fullName evidence="2">Uncharacterized protein</fullName>
    </submittedName>
</protein>
<evidence type="ECO:0000313" key="3">
    <source>
        <dbReference type="Proteomes" id="UP000562395"/>
    </source>
</evidence>
<keyword evidence="1" id="KW-1133">Transmembrane helix</keyword>
<dbReference type="RefSeq" id="WP_183613976.1">
    <property type="nucleotide sequence ID" value="NZ_JACICY010000006.1"/>
</dbReference>
<evidence type="ECO:0000313" key="2">
    <source>
        <dbReference type="EMBL" id="MBB3861480.1"/>
    </source>
</evidence>
<keyword evidence="1" id="KW-0812">Transmembrane</keyword>